<organism evidence="2 3">
    <name type="scientific">Actinokineospora auranticolor</name>
    <dbReference type="NCBI Taxonomy" id="155976"/>
    <lineage>
        <taxon>Bacteria</taxon>
        <taxon>Bacillati</taxon>
        <taxon>Actinomycetota</taxon>
        <taxon>Actinomycetes</taxon>
        <taxon>Pseudonocardiales</taxon>
        <taxon>Pseudonocardiaceae</taxon>
        <taxon>Actinokineospora</taxon>
    </lineage>
</organism>
<proteinExistence type="predicted"/>
<protein>
    <submittedName>
        <fullName evidence="2">Uncharacterized protein</fullName>
    </submittedName>
</protein>
<evidence type="ECO:0000313" key="2">
    <source>
        <dbReference type="EMBL" id="PPK62554.1"/>
    </source>
</evidence>
<dbReference type="Proteomes" id="UP000239203">
    <property type="component" value="Unassembled WGS sequence"/>
</dbReference>
<accession>A0A2S6GCM1</accession>
<reference evidence="2 3" key="1">
    <citation type="submission" date="2018-02" db="EMBL/GenBank/DDBJ databases">
        <title>Genomic Encyclopedia of Archaeal and Bacterial Type Strains, Phase II (KMG-II): from individual species to whole genera.</title>
        <authorList>
            <person name="Goeker M."/>
        </authorList>
    </citation>
    <scope>NUCLEOTIDE SEQUENCE [LARGE SCALE GENOMIC DNA]</scope>
    <source>
        <strain evidence="2 3">YU 961-1</strain>
    </source>
</reference>
<keyword evidence="3" id="KW-1185">Reference proteome</keyword>
<feature type="transmembrane region" description="Helical" evidence="1">
    <location>
        <begin position="22"/>
        <end position="44"/>
    </location>
</feature>
<sequence length="59" mass="6479">MDNPGRDAFALSEKADFLYRKLGGATLFAALILAFAVVTCTFTAKEQPVPTSVAWWSHF</sequence>
<evidence type="ECO:0000256" key="1">
    <source>
        <dbReference type="SAM" id="Phobius"/>
    </source>
</evidence>
<dbReference type="AlphaFoldDB" id="A0A2S6GCM1"/>
<dbReference type="EMBL" id="PTIX01000034">
    <property type="protein sequence ID" value="PPK62554.1"/>
    <property type="molecule type" value="Genomic_DNA"/>
</dbReference>
<comment type="caution">
    <text evidence="2">The sequence shown here is derived from an EMBL/GenBank/DDBJ whole genome shotgun (WGS) entry which is preliminary data.</text>
</comment>
<name>A0A2S6GCM1_9PSEU</name>
<keyword evidence="1" id="KW-0472">Membrane</keyword>
<evidence type="ECO:0000313" key="3">
    <source>
        <dbReference type="Proteomes" id="UP000239203"/>
    </source>
</evidence>
<keyword evidence="1" id="KW-1133">Transmembrane helix</keyword>
<gene>
    <name evidence="2" type="ORF">CLV40_13416</name>
</gene>
<keyword evidence="1" id="KW-0812">Transmembrane</keyword>
<dbReference type="RefSeq" id="WP_104483152.1">
    <property type="nucleotide sequence ID" value="NZ_CP154825.1"/>
</dbReference>